<evidence type="ECO:0000259" key="1">
    <source>
        <dbReference type="PROSITE" id="PS51352"/>
    </source>
</evidence>
<dbReference type="EMBL" id="JBHULM010000007">
    <property type="protein sequence ID" value="MFD2541718.1"/>
    <property type="molecule type" value="Genomic_DNA"/>
</dbReference>
<keyword evidence="3" id="KW-1185">Reference proteome</keyword>
<reference evidence="3" key="1">
    <citation type="journal article" date="2019" name="Int. J. Syst. Evol. Microbiol.">
        <title>The Global Catalogue of Microorganisms (GCM) 10K type strain sequencing project: providing services to taxonomists for standard genome sequencing and annotation.</title>
        <authorList>
            <consortium name="The Broad Institute Genomics Platform"/>
            <consortium name="The Broad Institute Genome Sequencing Center for Infectious Disease"/>
            <person name="Wu L."/>
            <person name="Ma J."/>
        </authorList>
    </citation>
    <scope>NUCLEOTIDE SEQUENCE [LARGE SCALE GENOMIC DNA]</scope>
    <source>
        <strain evidence="3">KCTC 42808</strain>
    </source>
</reference>
<proteinExistence type="predicted"/>
<dbReference type="PROSITE" id="PS51352">
    <property type="entry name" value="THIOREDOXIN_2"/>
    <property type="match status" value="1"/>
</dbReference>
<evidence type="ECO:0000313" key="3">
    <source>
        <dbReference type="Proteomes" id="UP001597467"/>
    </source>
</evidence>
<dbReference type="Gene3D" id="3.40.30.10">
    <property type="entry name" value="Glutaredoxin"/>
    <property type="match status" value="1"/>
</dbReference>
<evidence type="ECO:0000313" key="2">
    <source>
        <dbReference type="EMBL" id="MFD2541718.1"/>
    </source>
</evidence>
<dbReference type="InterPro" id="IPR013766">
    <property type="entry name" value="Thioredoxin_domain"/>
</dbReference>
<feature type="domain" description="Thioredoxin" evidence="1">
    <location>
        <begin position="337"/>
        <end position="477"/>
    </location>
</feature>
<dbReference type="RefSeq" id="WP_379901712.1">
    <property type="nucleotide sequence ID" value="NZ_JBHULM010000007.1"/>
</dbReference>
<accession>A0ABW5JYT2</accession>
<comment type="caution">
    <text evidence="2">The sequence shown here is derived from an EMBL/GenBank/DDBJ whole genome shotgun (WGS) entry which is preliminary data.</text>
</comment>
<gene>
    <name evidence="2" type="ORF">ACFSSB_05240</name>
</gene>
<organism evidence="2 3">
    <name type="scientific">Lacinutrix gracilariae</name>
    <dbReference type="NCBI Taxonomy" id="1747198"/>
    <lineage>
        <taxon>Bacteria</taxon>
        <taxon>Pseudomonadati</taxon>
        <taxon>Bacteroidota</taxon>
        <taxon>Flavobacteriia</taxon>
        <taxon>Flavobacteriales</taxon>
        <taxon>Flavobacteriaceae</taxon>
        <taxon>Lacinutrix</taxon>
    </lineage>
</organism>
<dbReference type="SUPFAM" id="SSF52833">
    <property type="entry name" value="Thioredoxin-like"/>
    <property type="match status" value="1"/>
</dbReference>
<dbReference type="InterPro" id="IPR036249">
    <property type="entry name" value="Thioredoxin-like_sf"/>
</dbReference>
<protein>
    <submittedName>
        <fullName evidence="2">TlpA family protein disulfide reductase</fullName>
    </submittedName>
</protein>
<dbReference type="PROSITE" id="PS51257">
    <property type="entry name" value="PROKAR_LIPOPROTEIN"/>
    <property type="match status" value="1"/>
</dbReference>
<name>A0ABW5JYT2_9FLAO</name>
<dbReference type="Proteomes" id="UP001597467">
    <property type="component" value="Unassembled WGS sequence"/>
</dbReference>
<sequence length="477" mass="56002">MRFLLPILLLTLTLFSCKKNVAINTEETAYIGGEIINPIDRQVVIYKENKVLDTILLDNKNRFLYKIEQVEDGLYTFKLKSQFGEEFQLALLEPKDSVMIRLNTIDFDESLVYTGKGAKKNNYLINMFLENEAENDKILNYCQLEPKAFENKIDSIKELKLKRLNTFIEKNATSALFKQIAIGNINYSYYLSKEIYPFAYYGDNEIKNLQSLPDDFYKYRKHINYNNTTLKEYFTYKTFLRYHIKNLALSEHLKKSKDTVLNRNSFCYNLDKLKLIDSLITDEDIKNPLLSISSINYINNAKNIKQLDTFLEFYYSKSTDEKDKNHIKKLAHSLKQLEIGNPIPNVTLVNYKNKEIPLKKLINKPTALYFWSKDYKSHLKESHSKVNELTLKYPEVNFISINIDDTNIRDNSRILKQYDFTSKNEYKFTNPRKAKEILAISPIIKVMLIDRKGKIIDPHTNLFSISFEQQILGLLNQ</sequence>